<keyword evidence="7" id="KW-0915">Sodium</keyword>
<evidence type="ECO:0000256" key="4">
    <source>
        <dbReference type="ARBA" id="ARBA00022475"/>
    </source>
</evidence>
<dbReference type="GO" id="GO:0015293">
    <property type="term" value="F:symporter activity"/>
    <property type="evidence" value="ECO:0007669"/>
    <property type="project" value="TreeGrafter"/>
</dbReference>
<gene>
    <name evidence="13" type="ORF">GCM10007049_12720</name>
</gene>
<feature type="transmembrane region" description="Helical" evidence="12">
    <location>
        <begin position="169"/>
        <end position="193"/>
    </location>
</feature>
<feature type="transmembrane region" description="Helical" evidence="12">
    <location>
        <begin position="391"/>
        <end position="410"/>
    </location>
</feature>
<dbReference type="Gene3D" id="1.20.1730.10">
    <property type="entry name" value="Sodium/glucose cotransporter"/>
    <property type="match status" value="1"/>
</dbReference>
<keyword evidence="6 12" id="KW-1133">Transmembrane helix</keyword>
<dbReference type="PROSITE" id="PS50283">
    <property type="entry name" value="NA_SOLUT_SYMP_3"/>
    <property type="match status" value="1"/>
</dbReference>
<dbReference type="InterPro" id="IPR001734">
    <property type="entry name" value="Na/solute_symporter"/>
</dbReference>
<evidence type="ECO:0000256" key="7">
    <source>
        <dbReference type="ARBA" id="ARBA00023053"/>
    </source>
</evidence>
<reference evidence="13" key="1">
    <citation type="journal article" date="2014" name="Int. J. Syst. Evol. Microbiol.">
        <title>Complete genome sequence of Corynebacterium casei LMG S-19264T (=DSM 44701T), isolated from a smear-ripened cheese.</title>
        <authorList>
            <consortium name="US DOE Joint Genome Institute (JGI-PGF)"/>
            <person name="Walter F."/>
            <person name="Albersmeier A."/>
            <person name="Kalinowski J."/>
            <person name="Ruckert C."/>
        </authorList>
    </citation>
    <scope>NUCLEOTIDE SEQUENCE</scope>
    <source>
        <strain evidence="13">KCTC 12368</strain>
    </source>
</reference>
<keyword evidence="9 12" id="KW-0472">Membrane</keyword>
<accession>A0A918PUY5</accession>
<evidence type="ECO:0000256" key="1">
    <source>
        <dbReference type="ARBA" id="ARBA00004651"/>
    </source>
</evidence>
<dbReference type="NCBIfam" id="TIGR00813">
    <property type="entry name" value="sss"/>
    <property type="match status" value="1"/>
</dbReference>
<keyword evidence="14" id="KW-1185">Reference proteome</keyword>
<feature type="transmembrane region" description="Helical" evidence="12">
    <location>
        <begin position="244"/>
        <end position="265"/>
    </location>
</feature>
<dbReference type="InterPro" id="IPR038377">
    <property type="entry name" value="Na/Glc_symporter_sf"/>
</dbReference>
<evidence type="ECO:0000256" key="2">
    <source>
        <dbReference type="ARBA" id="ARBA00006434"/>
    </source>
</evidence>
<dbReference type="PANTHER" id="PTHR42985">
    <property type="entry name" value="SODIUM-COUPLED MONOCARBOXYLATE TRANSPORTER"/>
    <property type="match status" value="1"/>
</dbReference>
<feature type="transmembrane region" description="Helical" evidence="12">
    <location>
        <begin position="90"/>
        <end position="111"/>
    </location>
</feature>
<dbReference type="InterPro" id="IPR051163">
    <property type="entry name" value="Sodium:Solute_Symporter_SSF"/>
</dbReference>
<comment type="caution">
    <text evidence="13">The sequence shown here is derived from an EMBL/GenBank/DDBJ whole genome shotgun (WGS) entry which is preliminary data.</text>
</comment>
<feature type="transmembrane region" description="Helical" evidence="12">
    <location>
        <begin position="331"/>
        <end position="354"/>
    </location>
</feature>
<dbReference type="Proteomes" id="UP000619457">
    <property type="component" value="Unassembled WGS sequence"/>
</dbReference>
<evidence type="ECO:0000256" key="9">
    <source>
        <dbReference type="ARBA" id="ARBA00023136"/>
    </source>
</evidence>
<keyword evidence="10" id="KW-0739">Sodium transport</keyword>
<evidence type="ECO:0000313" key="14">
    <source>
        <dbReference type="Proteomes" id="UP000619457"/>
    </source>
</evidence>
<evidence type="ECO:0000256" key="8">
    <source>
        <dbReference type="ARBA" id="ARBA00023065"/>
    </source>
</evidence>
<dbReference type="AlphaFoldDB" id="A0A918PUY5"/>
<dbReference type="Pfam" id="PF00474">
    <property type="entry name" value="SSF"/>
    <property type="match status" value="1"/>
</dbReference>
<evidence type="ECO:0000256" key="5">
    <source>
        <dbReference type="ARBA" id="ARBA00022692"/>
    </source>
</evidence>
<dbReference type="PANTHER" id="PTHR42985:SF40">
    <property type="entry name" value="LD47995P-RELATED"/>
    <property type="match status" value="1"/>
</dbReference>
<name>A0A918PUY5_9BACT</name>
<evidence type="ECO:0000256" key="12">
    <source>
        <dbReference type="SAM" id="Phobius"/>
    </source>
</evidence>
<dbReference type="CDD" id="cd11495">
    <property type="entry name" value="SLC5sbd_NIS-like_u3"/>
    <property type="match status" value="1"/>
</dbReference>
<feature type="transmembrane region" description="Helical" evidence="12">
    <location>
        <begin position="491"/>
        <end position="512"/>
    </location>
</feature>
<evidence type="ECO:0000256" key="6">
    <source>
        <dbReference type="ARBA" id="ARBA00022989"/>
    </source>
</evidence>
<protein>
    <submittedName>
        <fullName evidence="13">Sodium:solute symporter</fullName>
    </submittedName>
</protein>
<feature type="transmembrane region" description="Helical" evidence="12">
    <location>
        <begin position="62"/>
        <end position="84"/>
    </location>
</feature>
<keyword evidence="8" id="KW-0406">Ion transport</keyword>
<feature type="transmembrane region" description="Helical" evidence="12">
    <location>
        <begin position="448"/>
        <end position="471"/>
    </location>
</feature>
<dbReference type="EMBL" id="BMWX01000002">
    <property type="protein sequence ID" value="GGZ21496.1"/>
    <property type="molecule type" value="Genomic_DNA"/>
</dbReference>
<dbReference type="GO" id="GO:0005886">
    <property type="term" value="C:plasma membrane"/>
    <property type="evidence" value="ECO:0007669"/>
    <property type="project" value="UniProtKB-SubCell"/>
</dbReference>
<evidence type="ECO:0000256" key="3">
    <source>
        <dbReference type="ARBA" id="ARBA00022448"/>
    </source>
</evidence>
<feature type="transmembrane region" description="Helical" evidence="12">
    <location>
        <begin position="20"/>
        <end position="42"/>
    </location>
</feature>
<feature type="transmembrane region" description="Helical" evidence="12">
    <location>
        <begin position="200"/>
        <end position="217"/>
    </location>
</feature>
<keyword evidence="4" id="KW-1003">Cell membrane</keyword>
<comment type="subcellular location">
    <subcellularLocation>
        <location evidence="1">Cell membrane</location>
        <topology evidence="1">Multi-pass membrane protein</topology>
    </subcellularLocation>
</comment>
<feature type="transmembrane region" description="Helical" evidence="12">
    <location>
        <begin position="286"/>
        <end position="311"/>
    </location>
</feature>
<evidence type="ECO:0000313" key="13">
    <source>
        <dbReference type="EMBL" id="GGZ21496.1"/>
    </source>
</evidence>
<feature type="transmembrane region" description="Helical" evidence="12">
    <location>
        <begin position="416"/>
        <end position="436"/>
    </location>
</feature>
<keyword evidence="3" id="KW-0813">Transport</keyword>
<keyword evidence="5 12" id="KW-0812">Transmembrane</keyword>
<reference evidence="13" key="2">
    <citation type="submission" date="2020-09" db="EMBL/GenBank/DDBJ databases">
        <authorList>
            <person name="Sun Q."/>
            <person name="Kim S."/>
        </authorList>
    </citation>
    <scope>NUCLEOTIDE SEQUENCE</scope>
    <source>
        <strain evidence="13">KCTC 12368</strain>
    </source>
</reference>
<feature type="transmembrane region" description="Helical" evidence="12">
    <location>
        <begin position="132"/>
        <end position="157"/>
    </location>
</feature>
<proteinExistence type="inferred from homology"/>
<organism evidence="13 14">
    <name type="scientific">Echinicola pacifica</name>
    <dbReference type="NCBI Taxonomy" id="346377"/>
    <lineage>
        <taxon>Bacteria</taxon>
        <taxon>Pseudomonadati</taxon>
        <taxon>Bacteroidota</taxon>
        <taxon>Cytophagia</taxon>
        <taxon>Cytophagales</taxon>
        <taxon>Cyclobacteriaceae</taxon>
        <taxon>Echinicola</taxon>
    </lineage>
</organism>
<comment type="similarity">
    <text evidence="2 11">Belongs to the sodium:solute symporter (SSF) (TC 2.A.21) family.</text>
</comment>
<evidence type="ECO:0000256" key="10">
    <source>
        <dbReference type="ARBA" id="ARBA00023201"/>
    </source>
</evidence>
<dbReference type="GO" id="GO:0006814">
    <property type="term" value="P:sodium ion transport"/>
    <property type="evidence" value="ECO:0007669"/>
    <property type="project" value="UniProtKB-KW"/>
</dbReference>
<evidence type="ECO:0000256" key="11">
    <source>
        <dbReference type="RuleBase" id="RU362091"/>
    </source>
</evidence>
<sequence>MLGAKLFYNNNPKYRMNGGLHWIDYLLIILSILGTIAMGIYFSKRQKSSEDYFAGGGGIPAWAIGMSIFATLISSVTFLAYPSAAYKSNWILLVQGLMVPIVLLGMIWVIVPLFRKVIGLSTYEYFEKRFGFFARLYSSLAFVLTHFSKMGTVLYLVSLALSSMIGIDIFLIIGVLTFVIIVLTLLGGIEAVIWMDVIQGFLLIGGGLFCLGLLLFVPEGGPSEVMGKAIEMNKIGFGPYDIDFTQLTFIVMVFNGFFYAIQKYGTDQTIVQRYLTARNDQEAKKAAYMGVFLSVPVWALFMLIGSLLYVFYNSSGAALPEGTSVDEVFPYFIMSQLPPGVTGLVLSALAAAAISSLDSDMNCLAAVGVEDYYKRFRPHCTSQQKLKVGRILVFISGLAAAVVAVLYVLWDGQGVLGAVFGLYAIFSAGIVGIFLLGILSRRANKQGLYVGIAACVLFTAYALLTSSPMGFGGDEKLLLDLGKYNFTQHKYMLGVYSHVIVLVVGYGASLFFPSPKAPENLTIYGYLKGKNKTEKIKEFS</sequence>